<accession>A0ABQ8U641</accession>
<protein>
    <submittedName>
        <fullName evidence="2">Uncharacterized protein</fullName>
    </submittedName>
</protein>
<feature type="region of interest" description="Disordered" evidence="1">
    <location>
        <begin position="1"/>
        <end position="81"/>
    </location>
</feature>
<keyword evidence="3" id="KW-1185">Reference proteome</keyword>
<evidence type="ECO:0000313" key="3">
    <source>
        <dbReference type="Proteomes" id="UP001141327"/>
    </source>
</evidence>
<name>A0ABQ8U641_9EUKA</name>
<comment type="caution">
    <text evidence="2">The sequence shown here is derived from an EMBL/GenBank/DDBJ whole genome shotgun (WGS) entry which is preliminary data.</text>
</comment>
<dbReference type="Proteomes" id="UP001141327">
    <property type="component" value="Unassembled WGS sequence"/>
</dbReference>
<gene>
    <name evidence="2" type="ORF">PAPYR_12997</name>
</gene>
<evidence type="ECO:0000256" key="1">
    <source>
        <dbReference type="SAM" id="MobiDB-lite"/>
    </source>
</evidence>
<feature type="compositionally biased region" description="Acidic residues" evidence="1">
    <location>
        <begin position="67"/>
        <end position="81"/>
    </location>
</feature>
<sequence length="207" mass="21306">MDIDEAEPVKTPVTTPSLTPAASVAGPAASTTGSEDVPSEAAKDLADAGDDLNDAAMNDGELLPGELPEEGGDELPAPEEQDAAPADDLDLFAPKTLAKVPDLLAEAVTPGRAAVQHEPLSRSAIISLCRMYPALAYDLKLPLLLLVLRKWSAYAGAGSRPRKGRARAAACIPVDGVPALYARADAQAASPPIRAAQRDAGIAVQGR</sequence>
<proteinExistence type="predicted"/>
<feature type="compositionally biased region" description="Low complexity" evidence="1">
    <location>
        <begin position="54"/>
        <end position="66"/>
    </location>
</feature>
<evidence type="ECO:0000313" key="2">
    <source>
        <dbReference type="EMBL" id="KAJ4452750.1"/>
    </source>
</evidence>
<dbReference type="EMBL" id="JAPMOS010000398">
    <property type="protein sequence ID" value="KAJ4452750.1"/>
    <property type="molecule type" value="Genomic_DNA"/>
</dbReference>
<reference evidence="2" key="1">
    <citation type="journal article" date="2022" name="bioRxiv">
        <title>Genomics of Preaxostyla Flagellates Illuminates Evolutionary Transitions and the Path Towards Mitochondrial Loss.</title>
        <authorList>
            <person name="Novak L.V.F."/>
            <person name="Treitli S.C."/>
            <person name="Pyrih J."/>
            <person name="Halakuc P."/>
            <person name="Pipaliya S.V."/>
            <person name="Vacek V."/>
            <person name="Brzon O."/>
            <person name="Soukal P."/>
            <person name="Eme L."/>
            <person name="Dacks J.B."/>
            <person name="Karnkowska A."/>
            <person name="Elias M."/>
            <person name="Hampl V."/>
        </authorList>
    </citation>
    <scope>NUCLEOTIDE SEQUENCE</scope>
    <source>
        <strain evidence="2">RCP-MX</strain>
    </source>
</reference>
<organism evidence="2 3">
    <name type="scientific">Paratrimastix pyriformis</name>
    <dbReference type="NCBI Taxonomy" id="342808"/>
    <lineage>
        <taxon>Eukaryota</taxon>
        <taxon>Metamonada</taxon>
        <taxon>Preaxostyla</taxon>
        <taxon>Paratrimastigidae</taxon>
        <taxon>Paratrimastix</taxon>
    </lineage>
</organism>